<gene>
    <name evidence="1" type="ORF">KDK_32060</name>
</gene>
<evidence type="ECO:0000313" key="1">
    <source>
        <dbReference type="EMBL" id="GCE19406.1"/>
    </source>
</evidence>
<protein>
    <submittedName>
        <fullName evidence="1">Uncharacterized protein</fullName>
    </submittedName>
</protein>
<dbReference type="Proteomes" id="UP000287188">
    <property type="component" value="Unassembled WGS sequence"/>
</dbReference>
<evidence type="ECO:0000313" key="2">
    <source>
        <dbReference type="Proteomes" id="UP000287188"/>
    </source>
</evidence>
<reference evidence="2" key="1">
    <citation type="submission" date="2018-12" db="EMBL/GenBank/DDBJ databases">
        <title>Tengunoibacter tsumagoiensis gen. nov., sp. nov., Dictyobacter kobayashii sp. nov., D. alpinus sp. nov., and D. joshuensis sp. nov. and description of Dictyobacteraceae fam. nov. within the order Ktedonobacterales isolated from Tengu-no-mugimeshi.</title>
        <authorList>
            <person name="Wang C.M."/>
            <person name="Zheng Y."/>
            <person name="Sakai Y."/>
            <person name="Toyoda A."/>
            <person name="Minakuchi Y."/>
            <person name="Abe K."/>
            <person name="Yokota A."/>
            <person name="Yabe S."/>
        </authorList>
    </citation>
    <scope>NUCLEOTIDE SEQUENCE [LARGE SCALE GENOMIC DNA]</scope>
    <source>
        <strain evidence="2">Uno11</strain>
    </source>
</reference>
<dbReference type="AlphaFoldDB" id="A0A402AJY4"/>
<comment type="caution">
    <text evidence="1">The sequence shown here is derived from an EMBL/GenBank/DDBJ whole genome shotgun (WGS) entry which is preliminary data.</text>
</comment>
<organism evidence="1 2">
    <name type="scientific">Dictyobacter kobayashii</name>
    <dbReference type="NCBI Taxonomy" id="2014872"/>
    <lineage>
        <taxon>Bacteria</taxon>
        <taxon>Bacillati</taxon>
        <taxon>Chloroflexota</taxon>
        <taxon>Ktedonobacteria</taxon>
        <taxon>Ktedonobacterales</taxon>
        <taxon>Dictyobacteraceae</taxon>
        <taxon>Dictyobacter</taxon>
    </lineage>
</organism>
<keyword evidence="2" id="KW-1185">Reference proteome</keyword>
<proteinExistence type="predicted"/>
<sequence length="222" mass="25439">MYKNADLFREPFVYPTRNAFGAEKSLNISDYSANKYKLRKDTAMRSLSLSTTQTLRWSQPNPFKCYHELVGGNEAFVVLQQSGIFTTRHAIEAGDQRWTIETVDFWQNLVIVSNGWTGEEVARFKKKYCGDVDLWFKDGRHFTWTGPWWSYNRLWIDGEGHPLLHVENCGKDMGIVPAAFTLPELPLLCGLGRYLSVLQQSMTMMAIIISVFATTTSANHHM</sequence>
<dbReference type="EMBL" id="BIFS01000001">
    <property type="protein sequence ID" value="GCE19406.1"/>
    <property type="molecule type" value="Genomic_DNA"/>
</dbReference>
<accession>A0A402AJY4</accession>
<name>A0A402AJY4_9CHLR</name>